<protein>
    <recommendedName>
        <fullName evidence="5">Luciferase-like domain-containing protein</fullName>
    </recommendedName>
</protein>
<feature type="domain" description="Luciferase-like" evidence="5">
    <location>
        <begin position="41"/>
        <end position="324"/>
    </location>
</feature>
<dbReference type="AlphaFoldDB" id="A0A381TD11"/>
<dbReference type="PANTHER" id="PTHR42847">
    <property type="entry name" value="ALKANESULFONATE MONOOXYGENASE"/>
    <property type="match status" value="1"/>
</dbReference>
<name>A0A381TD11_9ZZZZ</name>
<dbReference type="InterPro" id="IPR011251">
    <property type="entry name" value="Luciferase-like_dom"/>
</dbReference>
<evidence type="ECO:0000256" key="3">
    <source>
        <dbReference type="ARBA" id="ARBA00023002"/>
    </source>
</evidence>
<dbReference type="SUPFAM" id="SSF51679">
    <property type="entry name" value="Bacterial luciferase-like"/>
    <property type="match status" value="1"/>
</dbReference>
<reference evidence="6" key="1">
    <citation type="submission" date="2018-05" db="EMBL/GenBank/DDBJ databases">
        <authorList>
            <person name="Lanie J.A."/>
            <person name="Ng W.-L."/>
            <person name="Kazmierczak K.M."/>
            <person name="Andrzejewski T.M."/>
            <person name="Davidsen T.M."/>
            <person name="Wayne K.J."/>
            <person name="Tettelin H."/>
            <person name="Glass J.I."/>
            <person name="Rusch D."/>
            <person name="Podicherti R."/>
            <person name="Tsui H.-C.T."/>
            <person name="Winkler M.E."/>
        </authorList>
    </citation>
    <scope>NUCLEOTIDE SEQUENCE</scope>
</reference>
<sequence length="344" mass="38473">MLKKMYTCTWAPTVFAGQQVTGGAKPKTGFPGHAALTEFVLPRVQKIEELGLSHLLIAQRWWGSGTEMESSSLDCLAMTAFLAGQTNRIHLVTAIHPGFFEATAIAKWGATMDWLSAGRWAINVTSGWNLREFDMYGIDALEHDLRYQRSSEFIDVLRGAWTQSPFNYHGEFYDCNGLQLEPPPSTPIEIFQGGQSEASIQMAAAKSDWMFLNGGSLERIESVIQKARRATKSTGRNLRFALYAAPICRDSDEEAWSVIEKRVDAIDPDFAKNRRRATSGAQGMWSSEEELSLLDSNEGYASRLIGSPETIMARIEAFQEIGVEMLHFDTSDEKFLRDVLPEIQ</sequence>
<dbReference type="EMBL" id="UINC01004346">
    <property type="protein sequence ID" value="SVA13639.1"/>
    <property type="molecule type" value="Genomic_DNA"/>
</dbReference>
<evidence type="ECO:0000256" key="4">
    <source>
        <dbReference type="ARBA" id="ARBA00023033"/>
    </source>
</evidence>
<keyword evidence="4" id="KW-0503">Monooxygenase</keyword>
<keyword evidence="3" id="KW-0560">Oxidoreductase</keyword>
<dbReference type="InterPro" id="IPR036661">
    <property type="entry name" value="Luciferase-like_sf"/>
</dbReference>
<dbReference type="Pfam" id="PF00296">
    <property type="entry name" value="Bac_luciferase"/>
    <property type="match status" value="1"/>
</dbReference>
<keyword evidence="2" id="KW-0288">FMN</keyword>
<organism evidence="6">
    <name type="scientific">marine metagenome</name>
    <dbReference type="NCBI Taxonomy" id="408172"/>
    <lineage>
        <taxon>unclassified sequences</taxon>
        <taxon>metagenomes</taxon>
        <taxon>ecological metagenomes</taxon>
    </lineage>
</organism>
<accession>A0A381TD11</accession>
<proteinExistence type="predicted"/>
<dbReference type="GO" id="GO:0046306">
    <property type="term" value="P:alkanesulfonate catabolic process"/>
    <property type="evidence" value="ECO:0007669"/>
    <property type="project" value="TreeGrafter"/>
</dbReference>
<evidence type="ECO:0000256" key="1">
    <source>
        <dbReference type="ARBA" id="ARBA00022630"/>
    </source>
</evidence>
<dbReference type="Gene3D" id="3.20.20.30">
    <property type="entry name" value="Luciferase-like domain"/>
    <property type="match status" value="1"/>
</dbReference>
<dbReference type="GO" id="GO:0008726">
    <property type="term" value="F:alkanesulfonate monooxygenase activity"/>
    <property type="evidence" value="ECO:0007669"/>
    <property type="project" value="TreeGrafter"/>
</dbReference>
<evidence type="ECO:0000313" key="6">
    <source>
        <dbReference type="EMBL" id="SVA13639.1"/>
    </source>
</evidence>
<dbReference type="InterPro" id="IPR050172">
    <property type="entry name" value="SsuD_RutA_monooxygenase"/>
</dbReference>
<evidence type="ECO:0000256" key="2">
    <source>
        <dbReference type="ARBA" id="ARBA00022643"/>
    </source>
</evidence>
<keyword evidence="1" id="KW-0285">Flavoprotein</keyword>
<gene>
    <name evidence="6" type="ORF">METZ01_LOCUS66493</name>
</gene>
<dbReference type="PANTHER" id="PTHR42847:SF4">
    <property type="entry name" value="ALKANESULFONATE MONOOXYGENASE-RELATED"/>
    <property type="match status" value="1"/>
</dbReference>
<evidence type="ECO:0000259" key="5">
    <source>
        <dbReference type="Pfam" id="PF00296"/>
    </source>
</evidence>